<gene>
    <name evidence="2" type="ORF">JYU34_003040</name>
</gene>
<sequence length="75" mass="8025">MRISSSLPLAPSATLSKALGSPLQKPAIRPRLRAAPAAILETHAQEVLSFFSTLRKSPAPRRPRPPPPSSATHTH</sequence>
<dbReference type="Proteomes" id="UP000823941">
    <property type="component" value="Chromosome 5"/>
</dbReference>
<comment type="caution">
    <text evidence="2">The sequence shown here is derived from an EMBL/GenBank/DDBJ whole genome shotgun (WGS) entry which is preliminary data.</text>
</comment>
<evidence type="ECO:0000256" key="1">
    <source>
        <dbReference type="SAM" id="MobiDB-lite"/>
    </source>
</evidence>
<name>A0ABQ7QZ29_PLUXY</name>
<reference evidence="2 3" key="1">
    <citation type="submission" date="2021-06" db="EMBL/GenBank/DDBJ databases">
        <title>A haploid diamondback moth (Plutella xylostella L.) genome assembly resolves 31 chromosomes and identifies a diamide resistance mutation.</title>
        <authorList>
            <person name="Ward C.M."/>
            <person name="Perry K.D."/>
            <person name="Baker G."/>
            <person name="Powis K."/>
            <person name="Heckel D.G."/>
            <person name="Baxter S.W."/>
        </authorList>
    </citation>
    <scope>NUCLEOTIDE SEQUENCE [LARGE SCALE GENOMIC DNA]</scope>
    <source>
        <strain evidence="2 3">LV</strain>
        <tissue evidence="2">Single pupa</tissue>
    </source>
</reference>
<evidence type="ECO:0000313" key="3">
    <source>
        <dbReference type="Proteomes" id="UP000823941"/>
    </source>
</evidence>
<protein>
    <submittedName>
        <fullName evidence="2">Uncharacterized protein</fullName>
    </submittedName>
</protein>
<feature type="region of interest" description="Disordered" evidence="1">
    <location>
        <begin position="53"/>
        <end position="75"/>
    </location>
</feature>
<proteinExistence type="predicted"/>
<feature type="compositionally biased region" description="Low complexity" evidence="1">
    <location>
        <begin position="1"/>
        <end position="19"/>
    </location>
</feature>
<feature type="region of interest" description="Disordered" evidence="1">
    <location>
        <begin position="1"/>
        <end position="23"/>
    </location>
</feature>
<dbReference type="EMBL" id="JAHIBW010000005">
    <property type="protein sequence ID" value="KAG7310286.1"/>
    <property type="molecule type" value="Genomic_DNA"/>
</dbReference>
<accession>A0ABQ7QZ29</accession>
<keyword evidence="3" id="KW-1185">Reference proteome</keyword>
<evidence type="ECO:0000313" key="2">
    <source>
        <dbReference type="EMBL" id="KAG7310286.1"/>
    </source>
</evidence>
<organism evidence="2 3">
    <name type="scientific">Plutella xylostella</name>
    <name type="common">Diamondback moth</name>
    <name type="synonym">Plutella maculipennis</name>
    <dbReference type="NCBI Taxonomy" id="51655"/>
    <lineage>
        <taxon>Eukaryota</taxon>
        <taxon>Metazoa</taxon>
        <taxon>Ecdysozoa</taxon>
        <taxon>Arthropoda</taxon>
        <taxon>Hexapoda</taxon>
        <taxon>Insecta</taxon>
        <taxon>Pterygota</taxon>
        <taxon>Neoptera</taxon>
        <taxon>Endopterygota</taxon>
        <taxon>Lepidoptera</taxon>
        <taxon>Glossata</taxon>
        <taxon>Ditrysia</taxon>
        <taxon>Yponomeutoidea</taxon>
        <taxon>Plutellidae</taxon>
        <taxon>Plutella</taxon>
    </lineage>
</organism>